<dbReference type="FunFam" id="3.30.160.60:FF:001235">
    <property type="entry name" value="Si:ch211-119o8.6"/>
    <property type="match status" value="1"/>
</dbReference>
<dbReference type="InterPro" id="IPR036236">
    <property type="entry name" value="Znf_C2H2_sf"/>
</dbReference>
<dbReference type="Pfam" id="PF00096">
    <property type="entry name" value="zf-C2H2"/>
    <property type="match status" value="3"/>
</dbReference>
<dbReference type="GO" id="GO:0008270">
    <property type="term" value="F:zinc ion binding"/>
    <property type="evidence" value="ECO:0007669"/>
    <property type="project" value="UniProtKB-KW"/>
</dbReference>
<feature type="domain" description="C2H2-type" evidence="13">
    <location>
        <begin position="238"/>
        <end position="265"/>
    </location>
</feature>
<proteinExistence type="inferred from homology"/>
<dbReference type="FunFam" id="3.30.160.60:FF:000446">
    <property type="entry name" value="Zinc finger protein"/>
    <property type="match status" value="2"/>
</dbReference>
<keyword evidence="6" id="KW-0862">Zinc</keyword>
<keyword evidence="15" id="KW-1185">Reference proteome</keyword>
<dbReference type="AlphaFoldDB" id="A0A3Q1BNR4"/>
<feature type="domain" description="C2H2-type" evidence="13">
    <location>
        <begin position="182"/>
        <end position="209"/>
    </location>
</feature>
<evidence type="ECO:0000256" key="12">
    <source>
        <dbReference type="SAM" id="MobiDB-lite"/>
    </source>
</evidence>
<feature type="compositionally biased region" description="Basic and acidic residues" evidence="12">
    <location>
        <begin position="70"/>
        <end position="83"/>
    </location>
</feature>
<accession>A0A3Q1BNR4</accession>
<feature type="domain" description="C2H2-type" evidence="13">
    <location>
        <begin position="210"/>
        <end position="237"/>
    </location>
</feature>
<dbReference type="PANTHER" id="PTHR16515:SF49">
    <property type="entry name" value="GASTRULA ZINC FINGER PROTEIN XLCGF49.1-LIKE-RELATED"/>
    <property type="match status" value="1"/>
</dbReference>
<feature type="compositionally biased region" description="Polar residues" evidence="12">
    <location>
        <begin position="152"/>
        <end position="164"/>
    </location>
</feature>
<gene>
    <name evidence="14" type="primary">CDCA7L</name>
</gene>
<reference evidence="14" key="2">
    <citation type="submission" date="2025-08" db="UniProtKB">
        <authorList>
            <consortium name="Ensembl"/>
        </authorList>
    </citation>
    <scope>IDENTIFICATION</scope>
</reference>
<evidence type="ECO:0000256" key="7">
    <source>
        <dbReference type="ARBA" id="ARBA00023015"/>
    </source>
</evidence>
<keyword evidence="5 11" id="KW-0863">Zinc-finger</keyword>
<keyword evidence="4" id="KW-0677">Repeat</keyword>
<keyword evidence="3" id="KW-0479">Metal-binding</keyword>
<sequence length="320" mass="36811">MSKVQMLRVLVNQRLMAAAEEILLLFERTMEEYEREGPRRAACPGNVEKFAVIHEAPPEQQKWSPDLEQEDPKPPQIKEEQEKLCSSQDEEQLHVLEELNLKFQFPALPVKTEEVAEAEAQSQTEEIRDGEHLKGEADGRSEAARSFDPDRNQISSETESSSDGLKQRRELPSGFIPLKNPFRCSECGKRFGCEDHLQVHAKRHAAEKTFPCPFCGKKFTKRSNMTTHLRIHTGEKPFTCSICNTSFSLRCTLVNHQRVHTGERPFSCSVCSKRFSKKTNLTTHMALHTQEKPFKCSVCDRRFTWYSQVRNHKCVVDCSR</sequence>
<evidence type="ECO:0000256" key="6">
    <source>
        <dbReference type="ARBA" id="ARBA00022833"/>
    </source>
</evidence>
<evidence type="ECO:0000256" key="10">
    <source>
        <dbReference type="ARBA" id="ARBA00023242"/>
    </source>
</evidence>
<dbReference type="SMART" id="SM00355">
    <property type="entry name" value="ZnF_C2H2"/>
    <property type="match status" value="5"/>
</dbReference>
<reference evidence="14 15" key="1">
    <citation type="submission" date="2022-01" db="EMBL/GenBank/DDBJ databases">
        <title>A chromosome-scale genome assembly of the false clownfish, Amphiprion ocellaris.</title>
        <authorList>
            <person name="Ryu T."/>
        </authorList>
    </citation>
    <scope>NUCLEOTIDE SEQUENCE [LARGE SCALE GENOMIC DNA]</scope>
</reference>
<keyword evidence="7" id="KW-0805">Transcription regulation</keyword>
<feature type="region of interest" description="Disordered" evidence="12">
    <location>
        <begin position="114"/>
        <end position="168"/>
    </location>
</feature>
<dbReference type="GO" id="GO:0005634">
    <property type="term" value="C:nucleus"/>
    <property type="evidence" value="ECO:0007669"/>
    <property type="project" value="UniProtKB-SubCell"/>
</dbReference>
<dbReference type="Gene3D" id="3.30.160.60">
    <property type="entry name" value="Classic Zinc Finger"/>
    <property type="match status" value="5"/>
</dbReference>
<dbReference type="PROSITE" id="PS00028">
    <property type="entry name" value="ZINC_FINGER_C2H2_1"/>
    <property type="match status" value="4"/>
</dbReference>
<dbReference type="FunFam" id="3.30.160.60:FF:000325">
    <property type="entry name" value="ZFP90 zinc finger protein"/>
    <property type="match status" value="1"/>
</dbReference>
<evidence type="ECO:0000256" key="1">
    <source>
        <dbReference type="ARBA" id="ARBA00004123"/>
    </source>
</evidence>
<evidence type="ECO:0000313" key="14">
    <source>
        <dbReference type="Ensembl" id="ENSAOCP00000015208.1"/>
    </source>
</evidence>
<dbReference type="OrthoDB" id="8964029at2759"/>
<comment type="similarity">
    <text evidence="2">Belongs to the krueppel C2H2-type zinc-finger protein family.</text>
</comment>
<organism evidence="14 15">
    <name type="scientific">Amphiprion ocellaris</name>
    <name type="common">Clown anemonefish</name>
    <dbReference type="NCBI Taxonomy" id="80972"/>
    <lineage>
        <taxon>Eukaryota</taxon>
        <taxon>Metazoa</taxon>
        <taxon>Chordata</taxon>
        <taxon>Craniata</taxon>
        <taxon>Vertebrata</taxon>
        <taxon>Euteleostomi</taxon>
        <taxon>Actinopterygii</taxon>
        <taxon>Neopterygii</taxon>
        <taxon>Teleostei</taxon>
        <taxon>Neoteleostei</taxon>
        <taxon>Acanthomorphata</taxon>
        <taxon>Ovalentaria</taxon>
        <taxon>Pomacentridae</taxon>
        <taxon>Amphiprion</taxon>
    </lineage>
</organism>
<protein>
    <recommendedName>
        <fullName evidence="13">C2H2-type domain-containing protein</fullName>
    </recommendedName>
</protein>
<evidence type="ECO:0000259" key="13">
    <source>
        <dbReference type="PROSITE" id="PS50157"/>
    </source>
</evidence>
<keyword evidence="9" id="KW-0804">Transcription</keyword>
<reference evidence="14" key="3">
    <citation type="submission" date="2025-09" db="UniProtKB">
        <authorList>
            <consortium name="Ensembl"/>
        </authorList>
    </citation>
    <scope>IDENTIFICATION</scope>
</reference>
<keyword evidence="8" id="KW-0238">DNA-binding</keyword>
<dbReference type="InterPro" id="IPR013087">
    <property type="entry name" value="Znf_C2H2_type"/>
</dbReference>
<dbReference type="PROSITE" id="PS50157">
    <property type="entry name" value="ZINC_FINGER_C2H2_2"/>
    <property type="match status" value="4"/>
</dbReference>
<evidence type="ECO:0000256" key="5">
    <source>
        <dbReference type="ARBA" id="ARBA00022771"/>
    </source>
</evidence>
<dbReference type="PANTHER" id="PTHR16515">
    <property type="entry name" value="PR DOMAIN ZINC FINGER PROTEIN"/>
    <property type="match status" value="1"/>
</dbReference>
<evidence type="ECO:0000256" key="3">
    <source>
        <dbReference type="ARBA" id="ARBA00022723"/>
    </source>
</evidence>
<evidence type="ECO:0000256" key="9">
    <source>
        <dbReference type="ARBA" id="ARBA00023163"/>
    </source>
</evidence>
<comment type="subcellular location">
    <subcellularLocation>
        <location evidence="1">Nucleus</location>
    </subcellularLocation>
</comment>
<dbReference type="Proteomes" id="UP001501940">
    <property type="component" value="Chromosome 15"/>
</dbReference>
<evidence type="ECO:0000313" key="15">
    <source>
        <dbReference type="Proteomes" id="UP001501940"/>
    </source>
</evidence>
<feature type="compositionally biased region" description="Basic and acidic residues" evidence="12">
    <location>
        <begin position="125"/>
        <end position="151"/>
    </location>
</feature>
<dbReference type="FunFam" id="3.30.160.60:FF:000100">
    <property type="entry name" value="Zinc finger 45-like"/>
    <property type="match status" value="1"/>
</dbReference>
<dbReference type="OMA" id="THMALHT"/>
<dbReference type="GeneTree" id="ENSGT01150000286958"/>
<dbReference type="GO" id="GO:0010468">
    <property type="term" value="P:regulation of gene expression"/>
    <property type="evidence" value="ECO:0007669"/>
    <property type="project" value="TreeGrafter"/>
</dbReference>
<dbReference type="Ensembl" id="ENSAOCT00000031768.2">
    <property type="protein sequence ID" value="ENSAOCP00000015208.1"/>
    <property type="gene ID" value="ENSAOCG00000019927.2"/>
</dbReference>
<evidence type="ECO:0000256" key="2">
    <source>
        <dbReference type="ARBA" id="ARBA00006991"/>
    </source>
</evidence>
<evidence type="ECO:0000256" key="8">
    <source>
        <dbReference type="ARBA" id="ARBA00023125"/>
    </source>
</evidence>
<feature type="region of interest" description="Disordered" evidence="12">
    <location>
        <begin position="56"/>
        <end position="89"/>
    </location>
</feature>
<evidence type="ECO:0000256" key="4">
    <source>
        <dbReference type="ARBA" id="ARBA00022737"/>
    </source>
</evidence>
<dbReference type="Pfam" id="PF13912">
    <property type="entry name" value="zf-C2H2_6"/>
    <property type="match status" value="1"/>
</dbReference>
<dbReference type="SUPFAM" id="SSF57667">
    <property type="entry name" value="beta-beta-alpha zinc fingers"/>
    <property type="match status" value="3"/>
</dbReference>
<dbReference type="GO" id="GO:0003677">
    <property type="term" value="F:DNA binding"/>
    <property type="evidence" value="ECO:0007669"/>
    <property type="project" value="UniProtKB-KW"/>
</dbReference>
<keyword evidence="10" id="KW-0539">Nucleus</keyword>
<name>A0A3Q1BNR4_AMPOC</name>
<feature type="domain" description="C2H2-type" evidence="13">
    <location>
        <begin position="266"/>
        <end position="293"/>
    </location>
</feature>
<evidence type="ECO:0000256" key="11">
    <source>
        <dbReference type="PROSITE-ProRule" id="PRU00042"/>
    </source>
</evidence>
<dbReference type="InterPro" id="IPR050331">
    <property type="entry name" value="Zinc_finger"/>
</dbReference>